<evidence type="ECO:0000256" key="1">
    <source>
        <dbReference type="SAM" id="Phobius"/>
    </source>
</evidence>
<keyword evidence="1" id="KW-0472">Membrane</keyword>
<keyword evidence="1" id="KW-0812">Transmembrane</keyword>
<dbReference type="NCBIfam" id="NF041644">
    <property type="entry name" value="CBO0543_fam"/>
    <property type="match status" value="1"/>
</dbReference>
<protein>
    <submittedName>
        <fullName evidence="2">CBO0543 family protein</fullName>
    </submittedName>
</protein>
<keyword evidence="3" id="KW-1185">Reference proteome</keyword>
<proteinExistence type="predicted"/>
<sequence length="138" mass="16093">MQQKAAQFELERWIGSEVFTWPWWFLLALFLIPWFVLFKLIDRSRAYSIWFFGLIVLIITSFTDDLGAEIGAWVYPVKLVPYSLIGFPYDFSMVPVAQMLIFQYFRTWKSFSAGLLCQALATSFEPKITLVSSPRTVL</sequence>
<feature type="transmembrane region" description="Helical" evidence="1">
    <location>
        <begin position="82"/>
        <end position="102"/>
    </location>
</feature>
<feature type="transmembrane region" description="Helical" evidence="1">
    <location>
        <begin position="45"/>
        <end position="62"/>
    </location>
</feature>
<evidence type="ECO:0000313" key="3">
    <source>
        <dbReference type="Proteomes" id="UP001589776"/>
    </source>
</evidence>
<organism evidence="2 3">
    <name type="scientific">Paenibacillus chartarius</name>
    <dbReference type="NCBI Taxonomy" id="747481"/>
    <lineage>
        <taxon>Bacteria</taxon>
        <taxon>Bacillati</taxon>
        <taxon>Bacillota</taxon>
        <taxon>Bacilli</taxon>
        <taxon>Bacillales</taxon>
        <taxon>Paenibacillaceae</taxon>
        <taxon>Paenibacillus</taxon>
    </lineage>
</organism>
<dbReference type="RefSeq" id="WP_377468503.1">
    <property type="nucleotide sequence ID" value="NZ_JBHLWN010000019.1"/>
</dbReference>
<dbReference type="InterPro" id="IPR048147">
    <property type="entry name" value="CBO0543-like"/>
</dbReference>
<feature type="transmembrane region" description="Helical" evidence="1">
    <location>
        <begin position="20"/>
        <end position="38"/>
    </location>
</feature>
<dbReference type="Proteomes" id="UP001589776">
    <property type="component" value="Unassembled WGS sequence"/>
</dbReference>
<comment type="caution">
    <text evidence="2">The sequence shown here is derived from an EMBL/GenBank/DDBJ whole genome shotgun (WGS) entry which is preliminary data.</text>
</comment>
<reference evidence="2 3" key="1">
    <citation type="submission" date="2024-09" db="EMBL/GenBank/DDBJ databases">
        <authorList>
            <person name="Sun Q."/>
            <person name="Mori K."/>
        </authorList>
    </citation>
    <scope>NUCLEOTIDE SEQUENCE [LARGE SCALE GENOMIC DNA]</scope>
    <source>
        <strain evidence="2 3">CCM 7759</strain>
    </source>
</reference>
<accession>A0ABV6DFQ5</accession>
<name>A0ABV6DFQ5_9BACL</name>
<evidence type="ECO:0000313" key="2">
    <source>
        <dbReference type="EMBL" id="MFC0211484.1"/>
    </source>
</evidence>
<keyword evidence="1" id="KW-1133">Transmembrane helix</keyword>
<dbReference type="EMBL" id="JBHLWN010000019">
    <property type="protein sequence ID" value="MFC0211484.1"/>
    <property type="molecule type" value="Genomic_DNA"/>
</dbReference>
<gene>
    <name evidence="2" type="ORF">ACFFK0_03305</name>
</gene>